<dbReference type="GO" id="GO:0016787">
    <property type="term" value="F:hydrolase activity"/>
    <property type="evidence" value="ECO:0007669"/>
    <property type="project" value="UniProtKB-KW"/>
</dbReference>
<reference evidence="17" key="1">
    <citation type="submission" date="2016-10" db="EMBL/GenBank/DDBJ databases">
        <authorList>
            <person name="Varghese N."/>
            <person name="Submissions S."/>
        </authorList>
    </citation>
    <scope>NUCLEOTIDE SEQUENCE [LARGE SCALE GENOMIC DNA]</scope>
    <source>
        <strain evidence="17">DSM 1565</strain>
    </source>
</reference>
<dbReference type="InterPro" id="IPR011545">
    <property type="entry name" value="DEAD/DEAH_box_helicase_dom"/>
</dbReference>
<dbReference type="FunFam" id="3.40.50.300:FF:000108">
    <property type="entry name" value="ATP-dependent RNA helicase RhlE"/>
    <property type="match status" value="1"/>
</dbReference>
<protein>
    <recommendedName>
        <fullName evidence="9">DEAD-box ATP-dependent RNA helicase RhpA</fullName>
        <ecNumber evidence="1">3.6.4.13</ecNumber>
    </recommendedName>
</protein>
<evidence type="ECO:0000259" key="13">
    <source>
        <dbReference type="PROSITE" id="PS51192"/>
    </source>
</evidence>
<evidence type="ECO:0000256" key="1">
    <source>
        <dbReference type="ARBA" id="ARBA00012552"/>
    </source>
</evidence>
<dbReference type="SUPFAM" id="SSF52540">
    <property type="entry name" value="P-loop containing nucleoside triphosphate hydrolases"/>
    <property type="match status" value="1"/>
</dbReference>
<dbReference type="AlphaFoldDB" id="A0A1I7N0V1"/>
<evidence type="ECO:0000256" key="9">
    <source>
        <dbReference type="ARBA" id="ARBA00074363"/>
    </source>
</evidence>
<sequence length="620" mass="69392">METKTFADLGLSPKVQAAITAAGYANPTPIQAAAIPVAVTGRDVLGIAQTGTGKTASFVLPMITRLETGRARARMPRSLILAPTRELAAQVAQSFEKYGVNHKLQVALLIGGVSMDDQVKKLDRGVDVLIATPGRLLDHFGRGRVMLMGVEILVIDEADRMLDMGFIPDIEKICKLLPPRRQTLFFSATMPPEITRLVNQFLNNPERIEVAKPATTAKTITQHFVYCPNGEDWAKRDVLRNLIRDGNVKNAIIFCNRKRDVAVLFKSLTKHGFNAGALHGDMDQASRTDTLDKFRSGDIMLLAASDVAARGLDIPEVSHVFNFDLPWAADDYVHRIGRTGRAGHEGHSISLVSPDDLKFVKDIEKVTAETAVWLGDPPSEEDIAGAGKRRRGRGGRGQSSGPDKSRRPPQAAQRGSRPPEHKERAPERRERPEQSARPPQHEPAQPEYAEPIEQPHREERKRTPRPERAPQPRSEQPRQQHARSERSRSPEHSRSEQPRLEQPRPEHPRSEHARSDQPTPDHPRSEHARPEHARTEHPRRPTEPGRRPQRPKPAPDAWTDEPAPAQRQARHERAEKREPAREAPRKQQPSHKGDERLGFAENVPAFMRKPPRPMKVPGRG</sequence>
<dbReference type="GO" id="GO:0003724">
    <property type="term" value="F:RNA helicase activity"/>
    <property type="evidence" value="ECO:0007669"/>
    <property type="project" value="UniProtKB-EC"/>
</dbReference>
<evidence type="ECO:0000256" key="11">
    <source>
        <dbReference type="RuleBase" id="RU000492"/>
    </source>
</evidence>
<dbReference type="Gene3D" id="3.40.50.300">
    <property type="entry name" value="P-loop containing nucleotide triphosphate hydrolases"/>
    <property type="match status" value="2"/>
</dbReference>
<feature type="domain" description="DEAD-box RNA helicase Q" evidence="15">
    <location>
        <begin position="4"/>
        <end position="32"/>
    </location>
</feature>
<dbReference type="InterPro" id="IPR044742">
    <property type="entry name" value="DEAD/DEAH_RhlB"/>
</dbReference>
<comment type="similarity">
    <text evidence="7 11">Belongs to the DEAD box helicase family.</text>
</comment>
<dbReference type="OrthoDB" id="9805696at2"/>
<keyword evidence="4 11" id="KW-0378">Hydrolase</keyword>
<evidence type="ECO:0000259" key="14">
    <source>
        <dbReference type="PROSITE" id="PS51194"/>
    </source>
</evidence>
<dbReference type="InterPro" id="IPR027417">
    <property type="entry name" value="P-loop_NTPase"/>
</dbReference>
<dbReference type="GO" id="GO:0042255">
    <property type="term" value="P:ribosome assembly"/>
    <property type="evidence" value="ECO:0007669"/>
    <property type="project" value="UniProtKB-ARBA"/>
</dbReference>
<dbReference type="STRING" id="51670.SAMN04488557_0951"/>
<evidence type="ECO:0000256" key="8">
    <source>
        <dbReference type="ARBA" id="ARBA00047984"/>
    </source>
</evidence>
<keyword evidence="5 11" id="KW-0347">Helicase</keyword>
<feature type="compositionally biased region" description="Basic and acidic residues" evidence="12">
    <location>
        <begin position="417"/>
        <end position="434"/>
    </location>
</feature>
<evidence type="ECO:0000313" key="17">
    <source>
        <dbReference type="Proteomes" id="UP000199423"/>
    </source>
</evidence>
<accession>A0A1I7N0V1</accession>
<evidence type="ECO:0000256" key="6">
    <source>
        <dbReference type="ARBA" id="ARBA00022840"/>
    </source>
</evidence>
<feature type="short sequence motif" description="Q motif" evidence="10">
    <location>
        <begin position="4"/>
        <end position="32"/>
    </location>
</feature>
<comment type="catalytic activity">
    <reaction evidence="8">
        <text>ATP + H2O = ADP + phosphate + H(+)</text>
        <dbReference type="Rhea" id="RHEA:13065"/>
        <dbReference type="ChEBI" id="CHEBI:15377"/>
        <dbReference type="ChEBI" id="CHEBI:15378"/>
        <dbReference type="ChEBI" id="CHEBI:30616"/>
        <dbReference type="ChEBI" id="CHEBI:43474"/>
        <dbReference type="ChEBI" id="CHEBI:456216"/>
        <dbReference type="EC" id="3.6.4.13"/>
    </reaction>
</comment>
<dbReference type="PROSITE" id="PS51192">
    <property type="entry name" value="HELICASE_ATP_BIND_1"/>
    <property type="match status" value="1"/>
</dbReference>
<evidence type="ECO:0000256" key="4">
    <source>
        <dbReference type="ARBA" id="ARBA00022801"/>
    </source>
</evidence>
<evidence type="ECO:0000256" key="2">
    <source>
        <dbReference type="ARBA" id="ARBA00022490"/>
    </source>
</evidence>
<feature type="domain" description="Helicase ATP-binding" evidence="13">
    <location>
        <begin position="35"/>
        <end position="208"/>
    </location>
</feature>
<evidence type="ECO:0000256" key="12">
    <source>
        <dbReference type="SAM" id="MobiDB-lite"/>
    </source>
</evidence>
<dbReference type="RefSeq" id="WP_092864829.1">
    <property type="nucleotide sequence ID" value="NZ_FPCH01000001.1"/>
</dbReference>
<dbReference type="InterPro" id="IPR014001">
    <property type="entry name" value="Helicase_ATP-bd"/>
</dbReference>
<dbReference type="InterPro" id="IPR014014">
    <property type="entry name" value="RNA_helicase_DEAD_Q_motif"/>
</dbReference>
<keyword evidence="6 11" id="KW-0067">ATP-binding</keyword>
<feature type="compositionally biased region" description="Basic and acidic residues" evidence="12">
    <location>
        <begin position="569"/>
        <end position="598"/>
    </location>
</feature>
<dbReference type="CDD" id="cd00268">
    <property type="entry name" value="DEADc"/>
    <property type="match status" value="1"/>
</dbReference>
<evidence type="ECO:0000259" key="15">
    <source>
        <dbReference type="PROSITE" id="PS51195"/>
    </source>
</evidence>
<dbReference type="Pfam" id="PF00270">
    <property type="entry name" value="DEAD"/>
    <property type="match status" value="1"/>
</dbReference>
<dbReference type="SMART" id="SM00490">
    <property type="entry name" value="HELICc"/>
    <property type="match status" value="1"/>
</dbReference>
<dbReference type="PANTHER" id="PTHR47959:SF13">
    <property type="entry name" value="ATP-DEPENDENT RNA HELICASE RHLE"/>
    <property type="match status" value="1"/>
</dbReference>
<dbReference type="PROSITE" id="PS00039">
    <property type="entry name" value="DEAD_ATP_HELICASE"/>
    <property type="match status" value="1"/>
</dbReference>
<evidence type="ECO:0000256" key="10">
    <source>
        <dbReference type="PROSITE-ProRule" id="PRU00552"/>
    </source>
</evidence>
<dbReference type="SMART" id="SM00487">
    <property type="entry name" value="DEXDc"/>
    <property type="match status" value="1"/>
</dbReference>
<feature type="compositionally biased region" description="Basic and acidic residues" evidence="12">
    <location>
        <begin position="453"/>
        <end position="546"/>
    </location>
</feature>
<proteinExistence type="inferred from homology"/>
<evidence type="ECO:0000256" key="3">
    <source>
        <dbReference type="ARBA" id="ARBA00022741"/>
    </source>
</evidence>
<gene>
    <name evidence="16" type="ORF">SAMN04488557_0951</name>
</gene>
<dbReference type="EMBL" id="FPCH01000001">
    <property type="protein sequence ID" value="SFV28225.1"/>
    <property type="molecule type" value="Genomic_DNA"/>
</dbReference>
<dbReference type="PROSITE" id="PS51195">
    <property type="entry name" value="Q_MOTIF"/>
    <property type="match status" value="1"/>
</dbReference>
<evidence type="ECO:0000313" key="16">
    <source>
        <dbReference type="EMBL" id="SFV28225.1"/>
    </source>
</evidence>
<dbReference type="EC" id="3.6.4.13" evidence="1"/>
<feature type="region of interest" description="Disordered" evidence="12">
    <location>
        <begin position="372"/>
        <end position="620"/>
    </location>
</feature>
<dbReference type="InterPro" id="IPR001650">
    <property type="entry name" value="Helicase_C-like"/>
</dbReference>
<dbReference type="InterPro" id="IPR000629">
    <property type="entry name" value="RNA-helicase_DEAD-box_CS"/>
</dbReference>
<keyword evidence="3 11" id="KW-0547">Nucleotide-binding</keyword>
<dbReference type="PROSITE" id="PS51194">
    <property type="entry name" value="HELICASE_CTER"/>
    <property type="match status" value="1"/>
</dbReference>
<keyword evidence="2" id="KW-0963">Cytoplasm</keyword>
<evidence type="ECO:0000256" key="7">
    <source>
        <dbReference type="ARBA" id="ARBA00038437"/>
    </source>
</evidence>
<evidence type="ECO:0000256" key="5">
    <source>
        <dbReference type="ARBA" id="ARBA00022806"/>
    </source>
</evidence>
<dbReference type="CDD" id="cd18787">
    <property type="entry name" value="SF2_C_DEAD"/>
    <property type="match status" value="1"/>
</dbReference>
<dbReference type="GO" id="GO:0005524">
    <property type="term" value="F:ATP binding"/>
    <property type="evidence" value="ECO:0007669"/>
    <property type="project" value="UniProtKB-KW"/>
</dbReference>
<feature type="domain" description="Helicase C-terminal" evidence="14">
    <location>
        <begin position="219"/>
        <end position="384"/>
    </location>
</feature>
<dbReference type="GO" id="GO:0003676">
    <property type="term" value="F:nucleic acid binding"/>
    <property type="evidence" value="ECO:0007669"/>
    <property type="project" value="InterPro"/>
</dbReference>
<dbReference type="PANTHER" id="PTHR47959">
    <property type="entry name" value="ATP-DEPENDENT RNA HELICASE RHLE-RELATED"/>
    <property type="match status" value="1"/>
</dbReference>
<dbReference type="InterPro" id="IPR050079">
    <property type="entry name" value="DEAD_box_RNA_helicase"/>
</dbReference>
<dbReference type="Proteomes" id="UP000199423">
    <property type="component" value="Unassembled WGS sequence"/>
</dbReference>
<name>A0A1I7N0V1_9HYPH</name>
<organism evidence="16 17">
    <name type="scientific">Hyphomicrobium facile</name>
    <dbReference type="NCBI Taxonomy" id="51670"/>
    <lineage>
        <taxon>Bacteria</taxon>
        <taxon>Pseudomonadati</taxon>
        <taxon>Pseudomonadota</taxon>
        <taxon>Alphaproteobacteria</taxon>
        <taxon>Hyphomicrobiales</taxon>
        <taxon>Hyphomicrobiaceae</taxon>
        <taxon>Hyphomicrobium</taxon>
    </lineage>
</organism>
<dbReference type="GO" id="GO:0005829">
    <property type="term" value="C:cytosol"/>
    <property type="evidence" value="ECO:0007669"/>
    <property type="project" value="TreeGrafter"/>
</dbReference>
<dbReference type="Pfam" id="PF00271">
    <property type="entry name" value="Helicase_C"/>
    <property type="match status" value="1"/>
</dbReference>
<keyword evidence="17" id="KW-1185">Reference proteome</keyword>
<dbReference type="GO" id="GO:0009266">
    <property type="term" value="P:response to temperature stimulus"/>
    <property type="evidence" value="ECO:0007669"/>
    <property type="project" value="UniProtKB-ARBA"/>
</dbReference>